<protein>
    <submittedName>
        <fullName evidence="1">Uncharacterized protein</fullName>
    </submittedName>
</protein>
<gene>
    <name evidence="1" type="ORF">IEQ34_011211</name>
</gene>
<dbReference type="AlphaFoldDB" id="A0AAV7GY12"/>
<evidence type="ECO:0000313" key="2">
    <source>
        <dbReference type="Proteomes" id="UP000775213"/>
    </source>
</evidence>
<sequence length="138" mass="15530">MDNLESDQAKTGIVKVNEPCVVLPEDSGFDEEVDDDDNIKSFAFFLVTFSSMKSETRPAKMAARTFTLASSKLAAPVRCRIPHWLTRPCENPALSGRTQSFYQFTRFPQSLHNNNISYVVLYSTGQLTAAEKSHKIMF</sequence>
<proteinExistence type="predicted"/>
<evidence type="ECO:0000313" key="1">
    <source>
        <dbReference type="EMBL" id="KAH0460548.1"/>
    </source>
</evidence>
<dbReference type="Proteomes" id="UP000775213">
    <property type="component" value="Unassembled WGS sequence"/>
</dbReference>
<organism evidence="1 2">
    <name type="scientific">Dendrobium chrysotoxum</name>
    <name type="common">Orchid</name>
    <dbReference type="NCBI Taxonomy" id="161865"/>
    <lineage>
        <taxon>Eukaryota</taxon>
        <taxon>Viridiplantae</taxon>
        <taxon>Streptophyta</taxon>
        <taxon>Embryophyta</taxon>
        <taxon>Tracheophyta</taxon>
        <taxon>Spermatophyta</taxon>
        <taxon>Magnoliopsida</taxon>
        <taxon>Liliopsida</taxon>
        <taxon>Asparagales</taxon>
        <taxon>Orchidaceae</taxon>
        <taxon>Epidendroideae</taxon>
        <taxon>Malaxideae</taxon>
        <taxon>Dendrobiinae</taxon>
        <taxon>Dendrobium</taxon>
    </lineage>
</organism>
<name>A0AAV7GY12_DENCH</name>
<accession>A0AAV7GY12</accession>
<comment type="caution">
    <text evidence="1">The sequence shown here is derived from an EMBL/GenBank/DDBJ whole genome shotgun (WGS) entry which is preliminary data.</text>
</comment>
<dbReference type="EMBL" id="JAGFBR010000010">
    <property type="protein sequence ID" value="KAH0460548.1"/>
    <property type="molecule type" value="Genomic_DNA"/>
</dbReference>
<reference evidence="1 2" key="1">
    <citation type="journal article" date="2021" name="Hortic Res">
        <title>Chromosome-scale assembly of the Dendrobium chrysotoxum genome enhances the understanding of orchid evolution.</title>
        <authorList>
            <person name="Zhang Y."/>
            <person name="Zhang G.Q."/>
            <person name="Zhang D."/>
            <person name="Liu X.D."/>
            <person name="Xu X.Y."/>
            <person name="Sun W.H."/>
            <person name="Yu X."/>
            <person name="Zhu X."/>
            <person name="Wang Z.W."/>
            <person name="Zhao X."/>
            <person name="Zhong W.Y."/>
            <person name="Chen H."/>
            <person name="Yin W.L."/>
            <person name="Huang T."/>
            <person name="Niu S.C."/>
            <person name="Liu Z.J."/>
        </authorList>
    </citation>
    <scope>NUCLEOTIDE SEQUENCE [LARGE SCALE GENOMIC DNA]</scope>
    <source>
        <strain evidence="1">Lindl</strain>
    </source>
</reference>
<keyword evidence="2" id="KW-1185">Reference proteome</keyword>